<accession>A0ABW8MP16</accession>
<dbReference type="PANTHER" id="PTHR43297:SF2">
    <property type="entry name" value="DIPEPTIDE TRANSPORT ATP-BINDING PROTEIN DPPD"/>
    <property type="match status" value="1"/>
</dbReference>
<keyword evidence="4" id="KW-1003">Cell membrane</keyword>
<protein>
    <submittedName>
        <fullName evidence="10">Peptide/nickel transport system ATP-binding protein</fullName>
    </submittedName>
</protein>
<dbReference type="InterPro" id="IPR003593">
    <property type="entry name" value="AAA+_ATPase"/>
</dbReference>
<evidence type="ECO:0000256" key="3">
    <source>
        <dbReference type="ARBA" id="ARBA00022448"/>
    </source>
</evidence>
<evidence type="ECO:0000256" key="5">
    <source>
        <dbReference type="ARBA" id="ARBA00022519"/>
    </source>
</evidence>
<dbReference type="InterPro" id="IPR013563">
    <property type="entry name" value="Oligopep_ABC_C"/>
</dbReference>
<dbReference type="InterPro" id="IPR003439">
    <property type="entry name" value="ABC_transporter-like_ATP-bd"/>
</dbReference>
<dbReference type="RefSeq" id="WP_404610426.1">
    <property type="nucleotide sequence ID" value="NZ_JBIYDN010000019.1"/>
</dbReference>
<dbReference type="InterPro" id="IPR027417">
    <property type="entry name" value="P-loop_NTPase"/>
</dbReference>
<gene>
    <name evidence="10" type="ORF">ABH943_005456</name>
</gene>
<evidence type="ECO:0000256" key="8">
    <source>
        <dbReference type="ARBA" id="ARBA00023136"/>
    </source>
</evidence>
<feature type="domain" description="ABC transporter" evidence="9">
    <location>
        <begin position="282"/>
        <end position="529"/>
    </location>
</feature>
<feature type="domain" description="ABC transporter" evidence="9">
    <location>
        <begin position="6"/>
        <end position="261"/>
    </location>
</feature>
<evidence type="ECO:0000256" key="7">
    <source>
        <dbReference type="ARBA" id="ARBA00022840"/>
    </source>
</evidence>
<dbReference type="NCBIfam" id="NF008453">
    <property type="entry name" value="PRK11308.1"/>
    <property type="match status" value="2"/>
</dbReference>
<dbReference type="NCBIfam" id="NF007739">
    <property type="entry name" value="PRK10419.1"/>
    <property type="match status" value="2"/>
</dbReference>
<keyword evidence="6" id="KW-0547">Nucleotide-binding</keyword>
<comment type="caution">
    <text evidence="10">The sequence shown here is derived from an EMBL/GenBank/DDBJ whole genome shotgun (WGS) entry which is preliminary data.</text>
</comment>
<dbReference type="CDD" id="cd03257">
    <property type="entry name" value="ABC_NikE_OppD_transporters"/>
    <property type="match status" value="2"/>
</dbReference>
<dbReference type="PROSITE" id="PS00211">
    <property type="entry name" value="ABC_TRANSPORTER_1"/>
    <property type="match status" value="2"/>
</dbReference>
<evidence type="ECO:0000313" key="10">
    <source>
        <dbReference type="EMBL" id="MFK4445431.1"/>
    </source>
</evidence>
<evidence type="ECO:0000256" key="4">
    <source>
        <dbReference type="ARBA" id="ARBA00022475"/>
    </source>
</evidence>
<reference evidence="10 11" key="2">
    <citation type="submission" date="2024-11" db="EMBL/GenBank/DDBJ databases">
        <title>Using genomics to understand microbial adaptation to soil warming.</title>
        <authorList>
            <person name="Deangelis K.M. PhD."/>
        </authorList>
    </citation>
    <scope>NUCLEOTIDE SEQUENCE [LARGE SCALE GENOMIC DNA]</scope>
    <source>
        <strain evidence="10 11">GAS97</strain>
    </source>
</reference>
<evidence type="ECO:0000256" key="2">
    <source>
        <dbReference type="ARBA" id="ARBA00005417"/>
    </source>
</evidence>
<evidence type="ECO:0000256" key="1">
    <source>
        <dbReference type="ARBA" id="ARBA00004417"/>
    </source>
</evidence>
<dbReference type="InterPro" id="IPR017871">
    <property type="entry name" value="ABC_transporter-like_CS"/>
</dbReference>
<evidence type="ECO:0000256" key="6">
    <source>
        <dbReference type="ARBA" id="ARBA00022741"/>
    </source>
</evidence>
<dbReference type="InterPro" id="IPR050388">
    <property type="entry name" value="ABC_Ni/Peptide_Import"/>
</dbReference>
<keyword evidence="8" id="KW-0472">Membrane</keyword>
<organism evidence="10 11">
    <name type="scientific">Caballeronia udeis</name>
    <dbReference type="NCBI Taxonomy" id="1232866"/>
    <lineage>
        <taxon>Bacteria</taxon>
        <taxon>Pseudomonadati</taxon>
        <taxon>Pseudomonadota</taxon>
        <taxon>Betaproteobacteria</taxon>
        <taxon>Burkholderiales</taxon>
        <taxon>Burkholderiaceae</taxon>
        <taxon>Caballeronia</taxon>
    </lineage>
</organism>
<reference evidence="10 11" key="1">
    <citation type="submission" date="2024-10" db="EMBL/GenBank/DDBJ databases">
        <authorList>
            <person name="Deangelis K."/>
            <person name="Huntemann M."/>
            <person name="Clum A."/>
            <person name="Wang J."/>
            <person name="Palaniappan K."/>
            <person name="Ritter S."/>
            <person name="Chen I.-M."/>
            <person name="Stamatis D."/>
            <person name="Reddy T."/>
            <person name="O'Malley R."/>
            <person name="Daum C."/>
            <person name="Ng V."/>
            <person name="Ivanova N."/>
            <person name="Kyrpides N."/>
            <person name="Woyke T."/>
        </authorList>
    </citation>
    <scope>NUCLEOTIDE SEQUENCE [LARGE SCALE GENOMIC DNA]</scope>
    <source>
        <strain evidence="10 11">GAS97</strain>
    </source>
</reference>
<dbReference type="GO" id="GO:0005524">
    <property type="term" value="F:ATP binding"/>
    <property type="evidence" value="ECO:0007669"/>
    <property type="project" value="UniProtKB-KW"/>
</dbReference>
<keyword evidence="7 10" id="KW-0067">ATP-binding</keyword>
<name>A0ABW8MP16_9BURK</name>
<evidence type="ECO:0000313" key="11">
    <source>
        <dbReference type="Proteomes" id="UP001620514"/>
    </source>
</evidence>
<dbReference type="Pfam" id="PF00005">
    <property type="entry name" value="ABC_tran"/>
    <property type="match status" value="2"/>
</dbReference>
<dbReference type="PANTHER" id="PTHR43297">
    <property type="entry name" value="OLIGOPEPTIDE TRANSPORT ATP-BINDING PROTEIN APPD"/>
    <property type="match status" value="1"/>
</dbReference>
<keyword evidence="3" id="KW-0813">Transport</keyword>
<keyword evidence="11" id="KW-1185">Reference proteome</keyword>
<dbReference type="EMBL" id="JBIYDN010000019">
    <property type="protein sequence ID" value="MFK4445431.1"/>
    <property type="molecule type" value="Genomic_DNA"/>
</dbReference>
<proteinExistence type="inferred from homology"/>
<dbReference type="PROSITE" id="PS50893">
    <property type="entry name" value="ABC_TRANSPORTER_2"/>
    <property type="match status" value="2"/>
</dbReference>
<evidence type="ECO:0000259" key="9">
    <source>
        <dbReference type="PROSITE" id="PS50893"/>
    </source>
</evidence>
<dbReference type="Proteomes" id="UP001620514">
    <property type="component" value="Unassembled WGS sequence"/>
</dbReference>
<keyword evidence="5" id="KW-0997">Cell inner membrane</keyword>
<sequence length="562" mass="60304">MSTPVLEIRGLAIKLPAGADRVLAVEGIDLKIEAGKTLCVVGESGSGKSMIANAVMGLLPRPHVEPVAGAILFEGEDLLLRNEAGLRALRGSRIGMIFQDPMSALNPVMRVGEQIAEVLDAHASLLPGLSSAQKRERVIAALRDVELPEPESIADAYPFRLSGGQRQRVMIAAALILEPALLIADEPTTALDATTQALILDLIRKLQTRKRMAVMFITHDFGVVAKIADDVLVLQHGRSVESGPARDVLGAPSHPYTRQLIAAIPHGNAAASVRAADAPVVIEAQSLMKTYRTGGGLFSKARRVDAVHDINFKIRRGETLGLVGESGSGKSSVGRCIAGLQPIDSGRILFNGRNVALRGERGTQTRGRIQMVFQDPQASLNPRHRIGASIMSGPLAQGVSLKEAYKRAEELLSLVGLQPEAAERYPHEFSGGQRQRIGIARALAVRPDLLIADEPVSALDVSVQAQVLELFAMVRERFNLSMLFITHDLRVAAQMCDHIAVMKKGVMVEYGTAAQIIRAPRDEYTKKLIEAVPDFSSLIARRPTADVNAAVNVDTNTAGGGR</sequence>
<comment type="subcellular location">
    <subcellularLocation>
        <location evidence="1">Cell inner membrane</location>
        <topology evidence="1">Peripheral membrane protein</topology>
    </subcellularLocation>
</comment>
<dbReference type="SUPFAM" id="SSF52540">
    <property type="entry name" value="P-loop containing nucleoside triphosphate hydrolases"/>
    <property type="match status" value="2"/>
</dbReference>
<comment type="similarity">
    <text evidence="2">Belongs to the ABC transporter superfamily.</text>
</comment>
<dbReference type="SMART" id="SM00382">
    <property type="entry name" value="AAA"/>
    <property type="match status" value="2"/>
</dbReference>
<dbReference type="Pfam" id="PF08352">
    <property type="entry name" value="oligo_HPY"/>
    <property type="match status" value="2"/>
</dbReference>
<dbReference type="Gene3D" id="3.40.50.300">
    <property type="entry name" value="P-loop containing nucleotide triphosphate hydrolases"/>
    <property type="match status" value="2"/>
</dbReference>